<organism evidence="1">
    <name type="scientific">Eucalyptus grandis</name>
    <name type="common">Flooded gum</name>
    <dbReference type="NCBI Taxonomy" id="71139"/>
    <lineage>
        <taxon>Eukaryota</taxon>
        <taxon>Viridiplantae</taxon>
        <taxon>Streptophyta</taxon>
        <taxon>Embryophyta</taxon>
        <taxon>Tracheophyta</taxon>
        <taxon>Spermatophyta</taxon>
        <taxon>Magnoliopsida</taxon>
        <taxon>eudicotyledons</taxon>
        <taxon>Gunneridae</taxon>
        <taxon>Pentapetalae</taxon>
        <taxon>rosids</taxon>
        <taxon>malvids</taxon>
        <taxon>Myrtales</taxon>
        <taxon>Myrtaceae</taxon>
        <taxon>Myrtoideae</taxon>
        <taxon>Eucalypteae</taxon>
        <taxon>Eucalyptus</taxon>
    </lineage>
</organism>
<sequence length="75" mass="8273">MILVKEHMSIHHELFLPAISPSINISLIQQLGCGIPIVMPKGLKEAATLVAPSHILFLAKKNLNLKEWAANHKTL</sequence>
<name>A0A059C1L4_EUCGR</name>
<dbReference type="Gramene" id="KCW71800">
    <property type="protein sequence ID" value="KCW71800"/>
    <property type="gene ID" value="EUGRSUZ_E00289"/>
</dbReference>
<dbReference type="EMBL" id="KK198757">
    <property type="protein sequence ID" value="KCW71800.1"/>
    <property type="molecule type" value="Genomic_DNA"/>
</dbReference>
<evidence type="ECO:0000313" key="1">
    <source>
        <dbReference type="EMBL" id="KCW71800.1"/>
    </source>
</evidence>
<reference evidence="1" key="1">
    <citation type="submission" date="2013-07" db="EMBL/GenBank/DDBJ databases">
        <title>The genome of Eucalyptus grandis.</title>
        <authorList>
            <person name="Schmutz J."/>
            <person name="Hayes R."/>
            <person name="Myburg A."/>
            <person name="Tuskan G."/>
            <person name="Grattapaglia D."/>
            <person name="Rokhsar D.S."/>
        </authorList>
    </citation>
    <scope>NUCLEOTIDE SEQUENCE</scope>
    <source>
        <tissue evidence="1">Leaf extractions</tissue>
    </source>
</reference>
<proteinExistence type="predicted"/>
<protein>
    <submittedName>
        <fullName evidence="1">Uncharacterized protein</fullName>
    </submittedName>
</protein>
<accession>A0A059C1L4</accession>
<gene>
    <name evidence="1" type="ORF">EUGRSUZ_E00289</name>
</gene>
<dbReference type="AlphaFoldDB" id="A0A059C1L4"/>
<dbReference type="InParanoid" id="A0A059C1L4"/>